<dbReference type="RefSeq" id="WP_245006654.1">
    <property type="nucleotide sequence ID" value="NZ_AP023356.1"/>
</dbReference>
<dbReference type="Proteomes" id="UP000676967">
    <property type="component" value="Chromosome"/>
</dbReference>
<evidence type="ECO:0000313" key="1">
    <source>
        <dbReference type="EMBL" id="BCJ42126.1"/>
    </source>
</evidence>
<dbReference type="EMBL" id="AP023356">
    <property type="protein sequence ID" value="BCJ42126.1"/>
    <property type="molecule type" value="Genomic_DNA"/>
</dbReference>
<dbReference type="Gene3D" id="3.40.50.1010">
    <property type="entry name" value="5'-nuclease"/>
    <property type="match status" value="1"/>
</dbReference>
<gene>
    <name evidence="1" type="ORF">Aiant_27830</name>
</gene>
<protein>
    <recommendedName>
        <fullName evidence="3">PIN domain-containing protein</fullName>
    </recommendedName>
</protein>
<organism evidence="1 2">
    <name type="scientific">Actinoplanes ianthinogenes</name>
    <dbReference type="NCBI Taxonomy" id="122358"/>
    <lineage>
        <taxon>Bacteria</taxon>
        <taxon>Bacillati</taxon>
        <taxon>Actinomycetota</taxon>
        <taxon>Actinomycetes</taxon>
        <taxon>Micromonosporales</taxon>
        <taxon>Micromonosporaceae</taxon>
        <taxon>Actinoplanes</taxon>
    </lineage>
</organism>
<evidence type="ECO:0000313" key="2">
    <source>
        <dbReference type="Proteomes" id="UP000676967"/>
    </source>
</evidence>
<name>A0ABM7LS97_9ACTN</name>
<keyword evidence="2" id="KW-1185">Reference proteome</keyword>
<evidence type="ECO:0008006" key="3">
    <source>
        <dbReference type="Google" id="ProtNLM"/>
    </source>
</evidence>
<proteinExistence type="predicted"/>
<sequence length="71" mass="7520">MPIDRLTPAIEDRAFQVHMLLADRGQHRARSAPDPLIAATAGKTGLTVPAIDKDFALIAAVTGQAVDTLEV</sequence>
<accession>A0ABM7LS97</accession>
<reference evidence="1 2" key="1">
    <citation type="submission" date="2020-08" db="EMBL/GenBank/DDBJ databases">
        <title>Whole genome shotgun sequence of Actinoplanes ianthinogenes NBRC 13996.</title>
        <authorList>
            <person name="Komaki H."/>
            <person name="Tamura T."/>
        </authorList>
    </citation>
    <scope>NUCLEOTIDE SEQUENCE [LARGE SCALE GENOMIC DNA]</scope>
    <source>
        <strain evidence="1 2">NBRC 13996</strain>
    </source>
</reference>